<keyword evidence="6" id="KW-0804">Transcription</keyword>
<evidence type="ECO:0000313" key="10">
    <source>
        <dbReference type="EMBL" id="GBE59665.1"/>
    </source>
</evidence>
<evidence type="ECO:0000313" key="11">
    <source>
        <dbReference type="Proteomes" id="UP000236319"/>
    </source>
</evidence>
<dbReference type="EMBL" id="BDSA01000001">
    <property type="protein sequence ID" value="GBE59665.1"/>
    <property type="molecule type" value="Genomic_DNA"/>
</dbReference>
<evidence type="ECO:0000256" key="8">
    <source>
        <dbReference type="PROSITE-ProRule" id="PRU00221"/>
    </source>
</evidence>
<evidence type="ECO:0000256" key="4">
    <source>
        <dbReference type="ARBA" id="ARBA00022574"/>
    </source>
</evidence>
<evidence type="ECO:0000256" key="7">
    <source>
        <dbReference type="ARBA" id="ARBA00023242"/>
    </source>
</evidence>
<dbReference type="SUPFAM" id="SSF50998">
    <property type="entry name" value="Quinoprotein alcohol dehydrogenase-like"/>
    <property type="match status" value="1"/>
</dbReference>
<evidence type="ECO:0000256" key="3">
    <source>
        <dbReference type="ARBA" id="ARBA00022552"/>
    </source>
</evidence>
<proteinExistence type="predicted"/>
<evidence type="ECO:0000256" key="6">
    <source>
        <dbReference type="ARBA" id="ARBA00023163"/>
    </source>
</evidence>
<comment type="subcellular location">
    <subcellularLocation>
        <location evidence="1">Nucleus</location>
        <location evidence="1">Nucleolus</location>
    </subcellularLocation>
</comment>
<feature type="region of interest" description="Disordered" evidence="9">
    <location>
        <begin position="246"/>
        <end position="275"/>
    </location>
</feature>
<dbReference type="VEuPathDB" id="PiroplasmaDB:BOVATA_011580"/>
<dbReference type="GO" id="GO:0032040">
    <property type="term" value="C:small-subunit processome"/>
    <property type="evidence" value="ECO:0007669"/>
    <property type="project" value="InterPro"/>
</dbReference>
<dbReference type="GO" id="GO:0003723">
    <property type="term" value="F:RNA binding"/>
    <property type="evidence" value="ECO:0007669"/>
    <property type="project" value="InterPro"/>
</dbReference>
<dbReference type="PROSITE" id="PS50082">
    <property type="entry name" value="WD_REPEATS_2"/>
    <property type="match status" value="1"/>
</dbReference>
<accession>A0A2H6K9K7</accession>
<dbReference type="PANTHER" id="PTHR44215">
    <property type="entry name" value="WD REPEAT-CONTAINING PROTEIN 75"/>
    <property type="match status" value="1"/>
</dbReference>
<keyword evidence="11" id="KW-1185">Reference proteome</keyword>
<dbReference type="Gene3D" id="2.130.10.10">
    <property type="entry name" value="YVTN repeat-like/Quinoprotein amine dehydrogenase"/>
    <property type="match status" value="1"/>
</dbReference>
<reference evidence="10 11" key="1">
    <citation type="journal article" date="2017" name="BMC Genomics">
        <title>Whole-genome assembly of Babesia ovata and comparative genomics between closely related pathogens.</title>
        <authorList>
            <person name="Yamagishi J."/>
            <person name="Asada M."/>
            <person name="Hakimi H."/>
            <person name="Tanaka T.Q."/>
            <person name="Sugimoto C."/>
            <person name="Kawazu S."/>
        </authorList>
    </citation>
    <scope>NUCLEOTIDE SEQUENCE [LARGE SCALE GENOMIC DNA]</scope>
    <source>
        <strain evidence="10 11">Miyake</strain>
    </source>
</reference>
<gene>
    <name evidence="10" type="ORF">BOVATA_011580</name>
</gene>
<dbReference type="InterPro" id="IPR001680">
    <property type="entry name" value="WD40_rpt"/>
</dbReference>
<dbReference type="InterPro" id="IPR011047">
    <property type="entry name" value="Quinoprotein_ADH-like_sf"/>
</dbReference>
<sequence>MENSPKRRSPGAHIAEAQPPDAQSVYRGSDGDAIGAVPPVVAGGYIVGERPALLNGGRSLAVVNNQKSTIYDCKRGQKVADCTLHDDMIVSCDTFAYADNIHLVFTASNDGILKILAVVLQDGGGEERALLATFRISDGGLLSVRPAKSSGQLIGVYSSGENTEETHVGLIELDYAALLDPDIQFPLDEPIPIYGSGVGSDSGDHEGFVNTESPMNAGASKRKLAVKEAINGVVAKSAVDDSGFSYDTTGGDGSENMSNGQHDGTARRSDDSGDNVDLHRTLHKKFVRSRRTLCVLPSRVDVFATDAEVDAIAFAVGKTAMILNMAARKIVFFECFASISCIAFSDANTFAVGDSRGRITVYSIDPTKETPATDNLVMTCNLPNDTFELNAKQFRKVLLAFHSSYAVIRDGSDMGAFENFKKVTVSVNTLIWHAHGVNCLAFNSNSTMLLSGGEEGVLVVWHLNSGAKKFVTRLGSAIFHILCQPDHGWYILCCEANEILFIDPFALCIRGRIAGVAVPVYVGMKVNKDVSLTSMPHGASSAALAGGVHVDINRANVSLTIGDCPTTPLIEHWPMTVADWISPAGDRPPPEVVGGNVAVYSRSNKLQIYNYVHDREVGSLTLKNVNILSRQDDEFGQDWELEGLAISTDGRVVVTVQSRSVMNSSAAADTEGDPGMLPEFEHDVLRNNKKGLLKFWVRQAANEGTDQDMGHYEENTKISNPHAHRTTSIRQLNSDYAFLTTSLDSEFKLWHLIRKRVVKSDDAFATYKTLEIGEADRNVNLDEPGRCMWLCVAVGSYKNLPCFSSSLAMSGGLIAVSHDIVVTFWRTDAQCSSVKLLGAVPIVDETEVCFIANVFIFMQPTLEQEDLQGLGGHHMLAFIHPDQPRLILYSKRSRLIIVDVASGVIVWSYPLAEGQVVDQVIYSPQLPNLLAVATSTIDITSNECSGALEMFWLNQTEGNGLEMERFYVDHREISKIVLNMCLAPAPHVLGSAGRKVQKGETAVPAFDRNAHASTLVLLTSNFNLETVSIVLDPFSQEKPRVQGIKRAPTTLPSLRRVPSIQRTPHFDVVSSLLASLRSDAAASKKRAKHNMAEQLCKSTEWQHRVRHPMPKSVLGALVDAGCPTCALPPPNIVLNRLLHVATVRHLRQS</sequence>
<dbReference type="SUPFAM" id="SSF50978">
    <property type="entry name" value="WD40 repeat-like"/>
    <property type="match status" value="1"/>
</dbReference>
<dbReference type="AlphaFoldDB" id="A0A2H6K9K7"/>
<dbReference type="GO" id="GO:0006364">
    <property type="term" value="P:rRNA processing"/>
    <property type="evidence" value="ECO:0007669"/>
    <property type="project" value="UniProtKB-KW"/>
</dbReference>
<feature type="compositionally biased region" description="Basic and acidic residues" evidence="9">
    <location>
        <begin position="264"/>
        <end position="275"/>
    </location>
</feature>
<keyword evidence="7" id="KW-0539">Nucleus</keyword>
<protein>
    <submittedName>
        <fullName evidence="10">WD G-beta repeat containing protein, putative</fullName>
    </submittedName>
</protein>
<keyword evidence="4 8" id="KW-0853">WD repeat</keyword>
<evidence type="ECO:0000256" key="2">
    <source>
        <dbReference type="ARBA" id="ARBA00022517"/>
    </source>
</evidence>
<keyword evidence="5" id="KW-0677">Repeat</keyword>
<dbReference type="GO" id="GO:2000234">
    <property type="term" value="P:positive regulation of rRNA processing"/>
    <property type="evidence" value="ECO:0007669"/>
    <property type="project" value="TreeGrafter"/>
</dbReference>
<dbReference type="PROSITE" id="PS50294">
    <property type="entry name" value="WD_REPEATS_REGION"/>
    <property type="match status" value="1"/>
</dbReference>
<keyword evidence="3" id="KW-0698">rRNA processing</keyword>
<dbReference type="Proteomes" id="UP000236319">
    <property type="component" value="Unassembled WGS sequence"/>
</dbReference>
<dbReference type="InterPro" id="IPR015943">
    <property type="entry name" value="WD40/YVTN_repeat-like_dom_sf"/>
</dbReference>
<dbReference type="InterPro" id="IPR036322">
    <property type="entry name" value="WD40_repeat_dom_sf"/>
</dbReference>
<dbReference type="Pfam" id="PF23869">
    <property type="entry name" value="Beta-prop_WDR75_1st"/>
    <property type="match status" value="1"/>
</dbReference>
<keyword evidence="2" id="KW-0690">Ribosome biogenesis</keyword>
<feature type="compositionally biased region" description="Basic residues" evidence="9">
    <location>
        <begin position="1"/>
        <end position="10"/>
    </location>
</feature>
<evidence type="ECO:0000256" key="1">
    <source>
        <dbReference type="ARBA" id="ARBA00004604"/>
    </source>
</evidence>
<evidence type="ECO:0000256" key="5">
    <source>
        <dbReference type="ARBA" id="ARBA00022737"/>
    </source>
</evidence>
<feature type="region of interest" description="Disordered" evidence="9">
    <location>
        <begin position="1"/>
        <end position="29"/>
    </location>
</feature>
<dbReference type="GeneID" id="39873435"/>
<dbReference type="GO" id="GO:0045943">
    <property type="term" value="P:positive regulation of transcription by RNA polymerase I"/>
    <property type="evidence" value="ECO:0007669"/>
    <property type="project" value="InterPro"/>
</dbReference>
<dbReference type="InterPro" id="IPR053826">
    <property type="entry name" value="WDR75"/>
</dbReference>
<comment type="caution">
    <text evidence="10">The sequence shown here is derived from an EMBL/GenBank/DDBJ whole genome shotgun (WGS) entry which is preliminary data.</text>
</comment>
<organism evidence="10 11">
    <name type="scientific">Babesia ovata</name>
    <dbReference type="NCBI Taxonomy" id="189622"/>
    <lineage>
        <taxon>Eukaryota</taxon>
        <taxon>Sar</taxon>
        <taxon>Alveolata</taxon>
        <taxon>Apicomplexa</taxon>
        <taxon>Aconoidasida</taxon>
        <taxon>Piroplasmida</taxon>
        <taxon>Babesiidae</taxon>
        <taxon>Babesia</taxon>
    </lineage>
</organism>
<dbReference type="SMART" id="SM00320">
    <property type="entry name" value="WD40"/>
    <property type="match status" value="4"/>
</dbReference>
<evidence type="ECO:0000256" key="9">
    <source>
        <dbReference type="SAM" id="MobiDB-lite"/>
    </source>
</evidence>
<feature type="repeat" description="WD" evidence="8">
    <location>
        <begin position="430"/>
        <end position="471"/>
    </location>
</feature>
<dbReference type="PANTHER" id="PTHR44215:SF1">
    <property type="entry name" value="WD REPEAT-CONTAINING PROTEIN 75"/>
    <property type="match status" value="1"/>
</dbReference>
<name>A0A2H6K9K7_9APIC</name>
<dbReference type="OrthoDB" id="4096at2759"/>
<dbReference type="RefSeq" id="XP_028865908.1">
    <property type="nucleotide sequence ID" value="XM_029010075.1"/>
</dbReference>